<dbReference type="Pfam" id="PF13966">
    <property type="entry name" value="zf-RVT"/>
    <property type="match status" value="1"/>
</dbReference>
<proteinExistence type="predicted"/>
<reference evidence="2 3" key="1">
    <citation type="submission" date="2024-02" db="EMBL/GenBank/DDBJ databases">
        <title>High-quality chromosome-scale genome assembly of Pensacola bahiagrass (Paspalum notatum Flugge var. saurae).</title>
        <authorList>
            <person name="Vega J.M."/>
            <person name="Podio M."/>
            <person name="Orjuela J."/>
            <person name="Siena L.A."/>
            <person name="Pessino S.C."/>
            <person name="Combes M.C."/>
            <person name="Mariac C."/>
            <person name="Albertini E."/>
            <person name="Pupilli F."/>
            <person name="Ortiz J.P.A."/>
            <person name="Leblanc O."/>
        </authorList>
    </citation>
    <scope>NUCLEOTIDE SEQUENCE [LARGE SCALE GENOMIC DNA]</scope>
    <source>
        <strain evidence="2">R1</strain>
        <tissue evidence="2">Leaf</tissue>
    </source>
</reference>
<sequence length="284" mass="33725">MNLNLREGNDYFKWHLHKSGIFSVRSMYRYLVNNGVKLSMEIWQTKLPLKIKTFLWYLKKGVLLTKDNLGRRNWHGDKSCCFCGTSETIQHLFLDCSYAKFLWRTVYMNFGIGPPQNIHHMFNGWGKRGGPEQELRDYARRFGSQETKLFLTNANQNLSGRTYWLRLWTKLQRSEWVKQCLLEASCSLETVALQLFSSFGWPYVARANDCEKLSKVFKRMCWALWLSGNDIVFDTTRPKTFLQVFFREIYWLWLWIKLQQNEDQALVTVQGCRQLENRDSGFTS</sequence>
<evidence type="ECO:0000259" key="1">
    <source>
        <dbReference type="Pfam" id="PF13966"/>
    </source>
</evidence>
<keyword evidence="3" id="KW-1185">Reference proteome</keyword>
<name>A0AAQ3T4X4_PASNO</name>
<feature type="non-terminal residue" evidence="2">
    <location>
        <position position="284"/>
    </location>
</feature>
<evidence type="ECO:0000313" key="3">
    <source>
        <dbReference type="Proteomes" id="UP001341281"/>
    </source>
</evidence>
<protein>
    <recommendedName>
        <fullName evidence="1">Reverse transcriptase zinc-binding domain-containing protein</fullName>
    </recommendedName>
</protein>
<dbReference type="Proteomes" id="UP001341281">
    <property type="component" value="Chromosome 03"/>
</dbReference>
<dbReference type="AlphaFoldDB" id="A0AAQ3T4X4"/>
<accession>A0AAQ3T4X4</accession>
<organism evidence="2 3">
    <name type="scientific">Paspalum notatum var. saurae</name>
    <dbReference type="NCBI Taxonomy" id="547442"/>
    <lineage>
        <taxon>Eukaryota</taxon>
        <taxon>Viridiplantae</taxon>
        <taxon>Streptophyta</taxon>
        <taxon>Embryophyta</taxon>
        <taxon>Tracheophyta</taxon>
        <taxon>Spermatophyta</taxon>
        <taxon>Magnoliopsida</taxon>
        <taxon>Liliopsida</taxon>
        <taxon>Poales</taxon>
        <taxon>Poaceae</taxon>
        <taxon>PACMAD clade</taxon>
        <taxon>Panicoideae</taxon>
        <taxon>Andropogonodae</taxon>
        <taxon>Paspaleae</taxon>
        <taxon>Paspalinae</taxon>
        <taxon>Paspalum</taxon>
    </lineage>
</organism>
<evidence type="ECO:0000313" key="2">
    <source>
        <dbReference type="EMBL" id="WVZ66202.1"/>
    </source>
</evidence>
<dbReference type="InterPro" id="IPR026960">
    <property type="entry name" value="RVT-Znf"/>
</dbReference>
<dbReference type="EMBL" id="CP144747">
    <property type="protein sequence ID" value="WVZ66202.1"/>
    <property type="molecule type" value="Genomic_DNA"/>
</dbReference>
<gene>
    <name evidence="2" type="ORF">U9M48_015460</name>
</gene>
<feature type="domain" description="Reverse transcriptase zinc-binding" evidence="1">
    <location>
        <begin position="22"/>
        <end position="103"/>
    </location>
</feature>